<dbReference type="Proteomes" id="UP001497045">
    <property type="component" value="Unassembled WGS sequence"/>
</dbReference>
<comment type="caution">
    <text evidence="2">The sequence shown here is derived from an EMBL/GenBank/DDBJ whole genome shotgun (WGS) entry which is preliminary data.</text>
</comment>
<gene>
    <name evidence="2" type="ORF">AAEO60_02815</name>
</gene>
<feature type="transmembrane region" description="Helical" evidence="1">
    <location>
        <begin position="12"/>
        <end position="30"/>
    </location>
</feature>
<keyword evidence="1" id="KW-0812">Transmembrane</keyword>
<sequence length="82" mass="8813">MGADLPLVLDALVVAAIALAGGVGATALYLRRRRSQTPSGPDVTKNNSQLEERVRVLERIATDRSLGLAEEIDSLRELEKAD</sequence>
<accession>A0ABU9IBM7</accession>
<proteinExistence type="predicted"/>
<keyword evidence="1" id="KW-0472">Membrane</keyword>
<organism evidence="2 3">
    <name type="scientific">Aurantiacibacter gilvus</name>
    <dbReference type="NCBI Taxonomy" id="3139141"/>
    <lineage>
        <taxon>Bacteria</taxon>
        <taxon>Pseudomonadati</taxon>
        <taxon>Pseudomonadota</taxon>
        <taxon>Alphaproteobacteria</taxon>
        <taxon>Sphingomonadales</taxon>
        <taxon>Erythrobacteraceae</taxon>
        <taxon>Aurantiacibacter</taxon>
    </lineage>
</organism>
<evidence type="ECO:0000256" key="1">
    <source>
        <dbReference type="SAM" id="Phobius"/>
    </source>
</evidence>
<keyword evidence="3" id="KW-1185">Reference proteome</keyword>
<dbReference type="RefSeq" id="WP_341672130.1">
    <property type="nucleotide sequence ID" value="NZ_JBBYHV010000001.1"/>
</dbReference>
<reference evidence="2 3" key="1">
    <citation type="submission" date="2024-04" db="EMBL/GenBank/DDBJ databases">
        <title>Aurantiacibacter sp. DGU6 16S ribosomal RNA gene Genome sequencing and assembly.</title>
        <authorList>
            <person name="Park S."/>
        </authorList>
    </citation>
    <scope>NUCLEOTIDE SEQUENCE [LARGE SCALE GENOMIC DNA]</scope>
    <source>
        <strain evidence="2 3">DGU6</strain>
    </source>
</reference>
<evidence type="ECO:0000313" key="3">
    <source>
        <dbReference type="Proteomes" id="UP001497045"/>
    </source>
</evidence>
<dbReference type="EMBL" id="JBBYHV010000001">
    <property type="protein sequence ID" value="MEL1249596.1"/>
    <property type="molecule type" value="Genomic_DNA"/>
</dbReference>
<protein>
    <submittedName>
        <fullName evidence="2">Uncharacterized protein</fullName>
    </submittedName>
</protein>
<keyword evidence="1" id="KW-1133">Transmembrane helix</keyword>
<evidence type="ECO:0000313" key="2">
    <source>
        <dbReference type="EMBL" id="MEL1249596.1"/>
    </source>
</evidence>
<name>A0ABU9IBM7_9SPHN</name>